<dbReference type="OrthoDB" id="5753718at2"/>
<keyword evidence="3" id="KW-1185">Reference proteome</keyword>
<dbReference type="PANTHER" id="PTHR41771">
    <property type="entry name" value="MEMBRANE PROTEIN-RELATED"/>
    <property type="match status" value="1"/>
</dbReference>
<reference evidence="2 3" key="1">
    <citation type="submission" date="2016-07" db="EMBL/GenBank/DDBJ databases">
        <title>Genome and transcriptome analysis of iron-reducing fermentative bacteria Anoxybacter fermentans.</title>
        <authorList>
            <person name="Zeng X."/>
            <person name="Shao Z."/>
        </authorList>
    </citation>
    <scope>NUCLEOTIDE SEQUENCE [LARGE SCALE GENOMIC DNA]</scope>
    <source>
        <strain evidence="2 3">DY22613</strain>
    </source>
</reference>
<dbReference type="InterPro" id="IPR012507">
    <property type="entry name" value="YibE_F"/>
</dbReference>
<feature type="transmembrane region" description="Helical" evidence="1">
    <location>
        <begin position="198"/>
        <end position="217"/>
    </location>
</feature>
<evidence type="ECO:0000256" key="1">
    <source>
        <dbReference type="SAM" id="Phobius"/>
    </source>
</evidence>
<feature type="transmembrane region" description="Helical" evidence="1">
    <location>
        <begin position="297"/>
        <end position="320"/>
    </location>
</feature>
<keyword evidence="1" id="KW-0472">Membrane</keyword>
<feature type="transmembrane region" description="Helical" evidence="1">
    <location>
        <begin position="6"/>
        <end position="23"/>
    </location>
</feature>
<name>A0A3S9SZL8_9FIRM</name>
<organism evidence="2 3">
    <name type="scientific">Anoxybacter fermentans</name>
    <dbReference type="NCBI Taxonomy" id="1323375"/>
    <lineage>
        <taxon>Bacteria</taxon>
        <taxon>Bacillati</taxon>
        <taxon>Bacillota</taxon>
        <taxon>Clostridia</taxon>
        <taxon>Halanaerobiales</taxon>
        <taxon>Anoxybacter</taxon>
    </lineage>
</organism>
<evidence type="ECO:0000313" key="3">
    <source>
        <dbReference type="Proteomes" id="UP000267250"/>
    </source>
</evidence>
<dbReference type="RefSeq" id="WP_127017101.1">
    <property type="nucleotide sequence ID" value="NZ_CP016379.1"/>
</dbReference>
<dbReference type="KEGG" id="aft:BBF96_10380"/>
<feature type="transmembrane region" description="Helical" evidence="1">
    <location>
        <begin position="122"/>
        <end position="140"/>
    </location>
</feature>
<dbReference type="PANTHER" id="PTHR41771:SF1">
    <property type="entry name" value="MEMBRANE PROTEIN"/>
    <property type="match status" value="1"/>
</dbReference>
<evidence type="ECO:0000313" key="2">
    <source>
        <dbReference type="EMBL" id="AZR73754.1"/>
    </source>
</evidence>
<keyword evidence="1" id="KW-0812">Transmembrane</keyword>
<accession>A0A3S9SZL8</accession>
<gene>
    <name evidence="2" type="ORF">BBF96_10380</name>
</gene>
<feature type="transmembrane region" description="Helical" evidence="1">
    <location>
        <begin position="172"/>
        <end position="192"/>
    </location>
</feature>
<dbReference type="EMBL" id="CP016379">
    <property type="protein sequence ID" value="AZR73754.1"/>
    <property type="molecule type" value="Genomic_DNA"/>
</dbReference>
<keyword evidence="1" id="KW-1133">Transmembrane helix</keyword>
<sequence length="379" mass="41863">MKKFMPVFFIIGLTLLLIGLLVIDNSEKIKSKNVLEVRAIVLETDDSEMIKSGISMIGNQFLVIRILEGKYKGQKINAVNHLMGKLQLDHYYKPGDKIVVAITEKDNRVIGAKAIDLYRQNWELVLFGFFVLCLILYAGYTGLKALFSFVASLYIIWTFLIPGLLEGKDPLLLALFVLILLSAIILFSVAGFTRKGLAAFLGTMCGLFVTIGITIFFGNKLVLAGMTAPFAETLLYSGHLGLNMKHIFYAAIIIGASGAAMDIAIDIAASMEEVKMKKPDITVKELIQSGFNVGRSVIGTMTTTLLLAYSGGYLTLLMLFMTKNTSFMRIVNFKLVAAEILRTITGSIGLVLVAPITAIFAGWIYCMEPRKFFQKVMRK</sequence>
<dbReference type="Pfam" id="PF07907">
    <property type="entry name" value="YibE_F"/>
    <property type="match status" value="1"/>
</dbReference>
<feature type="transmembrane region" description="Helical" evidence="1">
    <location>
        <begin position="340"/>
        <end position="365"/>
    </location>
</feature>
<feature type="transmembrane region" description="Helical" evidence="1">
    <location>
        <begin position="146"/>
        <end position="165"/>
    </location>
</feature>
<dbReference type="AlphaFoldDB" id="A0A3S9SZL8"/>
<dbReference type="Proteomes" id="UP000267250">
    <property type="component" value="Chromosome"/>
</dbReference>
<feature type="transmembrane region" description="Helical" evidence="1">
    <location>
        <begin position="247"/>
        <end position="269"/>
    </location>
</feature>
<proteinExistence type="predicted"/>
<protein>
    <submittedName>
        <fullName evidence="2">YibE/F family protein</fullName>
    </submittedName>
</protein>